<organism evidence="8 9">
    <name type="scientific">Podarcis muralis</name>
    <name type="common">Wall lizard</name>
    <name type="synonym">Lacerta muralis</name>
    <dbReference type="NCBI Taxonomy" id="64176"/>
    <lineage>
        <taxon>Eukaryota</taxon>
        <taxon>Metazoa</taxon>
        <taxon>Chordata</taxon>
        <taxon>Craniata</taxon>
        <taxon>Vertebrata</taxon>
        <taxon>Euteleostomi</taxon>
        <taxon>Lepidosauria</taxon>
        <taxon>Squamata</taxon>
        <taxon>Bifurcata</taxon>
        <taxon>Unidentata</taxon>
        <taxon>Episquamata</taxon>
        <taxon>Laterata</taxon>
        <taxon>Lacertibaenia</taxon>
        <taxon>Lacertidae</taxon>
        <taxon>Podarcis</taxon>
    </lineage>
</organism>
<keyword evidence="9" id="KW-1185">Reference proteome</keyword>
<evidence type="ECO:0000256" key="7">
    <source>
        <dbReference type="SAM" id="Phobius"/>
    </source>
</evidence>
<sequence>MQTAPHHPSPSTMQPHDERPRPATKDYVLWSLFSFSFLNACCLGFAALVFSIKVRNHVFGPWSGQEAVDPSFLIRASKPHFWALEWPGSRGSEFFVV</sequence>
<reference evidence="8" key="2">
    <citation type="submission" date="2025-08" db="UniProtKB">
        <authorList>
            <consortium name="Ensembl"/>
        </authorList>
    </citation>
    <scope>IDENTIFICATION</scope>
</reference>
<keyword evidence="4 7" id="KW-1133">Transmembrane helix</keyword>
<accession>A0A670HP92</accession>
<keyword evidence="3 7" id="KW-0812">Transmembrane</keyword>
<dbReference type="PANTHER" id="PTHR13999">
    <property type="entry name" value="INTERFERON INDUCIBLE TRANSMEMBRANE PROTEIN"/>
    <property type="match status" value="1"/>
</dbReference>
<dbReference type="Pfam" id="PF04505">
    <property type="entry name" value="CD225"/>
    <property type="match status" value="1"/>
</dbReference>
<reference evidence="8 9" key="1">
    <citation type="journal article" date="2019" name="Proc. Natl. Acad. Sci. U.S.A.">
        <title>Regulatory changes in pterin and carotenoid genes underlie balanced color polymorphisms in the wall lizard.</title>
        <authorList>
            <person name="Andrade P."/>
            <person name="Pinho C."/>
            <person name="Perez I de Lanuza G."/>
            <person name="Afonso S."/>
            <person name="Brejcha J."/>
            <person name="Rubin C.J."/>
            <person name="Wallerman O."/>
            <person name="Pereira P."/>
            <person name="Sabatino S.J."/>
            <person name="Bellati A."/>
            <person name="Pellitteri-Rosa D."/>
            <person name="Bosakova Z."/>
            <person name="Bunikis I."/>
            <person name="Carretero M.A."/>
            <person name="Feiner N."/>
            <person name="Marsik P."/>
            <person name="Pauperio F."/>
            <person name="Salvi D."/>
            <person name="Soler L."/>
            <person name="While G.M."/>
            <person name="Uller T."/>
            <person name="Font E."/>
            <person name="Andersson L."/>
            <person name="Carneiro M."/>
        </authorList>
    </citation>
    <scope>NUCLEOTIDE SEQUENCE</scope>
</reference>
<keyword evidence="5 7" id="KW-0472">Membrane</keyword>
<comment type="similarity">
    <text evidence="2">Belongs to the CD225/Dispanin family.</text>
</comment>
<proteinExistence type="inferred from homology"/>
<evidence type="ECO:0000256" key="6">
    <source>
        <dbReference type="SAM" id="MobiDB-lite"/>
    </source>
</evidence>
<dbReference type="AlphaFoldDB" id="A0A670HP92"/>
<comment type="subcellular location">
    <subcellularLocation>
        <location evidence="1">Membrane</location>
    </subcellularLocation>
</comment>
<dbReference type="Ensembl" id="ENSPMRT00000001574.1">
    <property type="protein sequence ID" value="ENSPMRP00000001483.1"/>
    <property type="gene ID" value="ENSPMRG00000001109.1"/>
</dbReference>
<protein>
    <submittedName>
        <fullName evidence="8">Uncharacterized protein</fullName>
    </submittedName>
</protein>
<evidence type="ECO:0000256" key="1">
    <source>
        <dbReference type="ARBA" id="ARBA00004370"/>
    </source>
</evidence>
<evidence type="ECO:0000313" key="8">
    <source>
        <dbReference type="Ensembl" id="ENSPMRP00000001483.1"/>
    </source>
</evidence>
<evidence type="ECO:0000256" key="3">
    <source>
        <dbReference type="ARBA" id="ARBA00022692"/>
    </source>
</evidence>
<dbReference type="InterPro" id="IPR007593">
    <property type="entry name" value="CD225/Dispanin_fam"/>
</dbReference>
<feature type="compositionally biased region" description="Polar residues" evidence="6">
    <location>
        <begin position="1"/>
        <end position="14"/>
    </location>
</feature>
<evidence type="ECO:0000256" key="2">
    <source>
        <dbReference type="ARBA" id="ARBA00006843"/>
    </source>
</evidence>
<evidence type="ECO:0000256" key="4">
    <source>
        <dbReference type="ARBA" id="ARBA00022989"/>
    </source>
</evidence>
<name>A0A670HP92_PODMU</name>
<dbReference type="InterPro" id="IPR051517">
    <property type="entry name" value="IFITM_antiviral_protein"/>
</dbReference>
<reference evidence="8" key="3">
    <citation type="submission" date="2025-09" db="UniProtKB">
        <authorList>
            <consortium name="Ensembl"/>
        </authorList>
    </citation>
    <scope>IDENTIFICATION</scope>
</reference>
<feature type="transmembrane region" description="Helical" evidence="7">
    <location>
        <begin position="27"/>
        <end position="50"/>
    </location>
</feature>
<evidence type="ECO:0000313" key="9">
    <source>
        <dbReference type="Proteomes" id="UP000472272"/>
    </source>
</evidence>
<evidence type="ECO:0000256" key="5">
    <source>
        <dbReference type="ARBA" id="ARBA00023136"/>
    </source>
</evidence>
<dbReference type="GO" id="GO:0005886">
    <property type="term" value="C:plasma membrane"/>
    <property type="evidence" value="ECO:0007669"/>
    <property type="project" value="TreeGrafter"/>
</dbReference>
<feature type="region of interest" description="Disordered" evidence="6">
    <location>
        <begin position="1"/>
        <end position="21"/>
    </location>
</feature>
<dbReference type="Proteomes" id="UP000472272">
    <property type="component" value="Chromosome 1"/>
</dbReference>